<gene>
    <name evidence="3" type="ORF">UA08_08010</name>
</gene>
<evidence type="ECO:0000259" key="2">
    <source>
        <dbReference type="Pfam" id="PF25545"/>
    </source>
</evidence>
<dbReference type="AlphaFoldDB" id="A0A225AHY1"/>
<dbReference type="OrthoDB" id="4336499at2759"/>
<accession>A0A225AHY1</accession>
<dbReference type="RefSeq" id="XP_020116819.1">
    <property type="nucleotide sequence ID" value="XM_020262924.1"/>
</dbReference>
<protein>
    <recommendedName>
        <fullName evidence="2">DUF7924 domain-containing protein</fullName>
    </recommendedName>
</protein>
<name>A0A225AHY1_TALAT</name>
<feature type="compositionally biased region" description="Low complexity" evidence="1">
    <location>
        <begin position="107"/>
        <end position="124"/>
    </location>
</feature>
<evidence type="ECO:0000313" key="3">
    <source>
        <dbReference type="EMBL" id="OKL56698.1"/>
    </source>
</evidence>
<feature type="region of interest" description="Disordered" evidence="1">
    <location>
        <begin position="1"/>
        <end position="131"/>
    </location>
</feature>
<keyword evidence="4" id="KW-1185">Reference proteome</keyword>
<evidence type="ECO:0000256" key="1">
    <source>
        <dbReference type="SAM" id="MobiDB-lite"/>
    </source>
</evidence>
<reference evidence="3 4" key="1">
    <citation type="submission" date="2015-06" db="EMBL/GenBank/DDBJ databases">
        <title>Talaromyces atroroseus IBT 11181 draft genome.</title>
        <authorList>
            <person name="Rasmussen K.B."/>
            <person name="Rasmussen S."/>
            <person name="Petersen B."/>
            <person name="Sicheritz-Ponten T."/>
            <person name="Mortensen U.H."/>
            <person name="Thrane U."/>
        </authorList>
    </citation>
    <scope>NUCLEOTIDE SEQUENCE [LARGE SCALE GENOMIC DNA]</scope>
    <source>
        <strain evidence="3 4">IBT 11181</strain>
    </source>
</reference>
<sequence>MERAGLCSSHSNNGEEQEQPAAAAVNIDNQLPANPEELERGYASIGYSPSSTPFAGRANEVFQWIPPPPTEKEKKGEEEEEEDDIFDTMAPPSRGLGSRSTIHGRIPGLSPSSAPLLSEETSLPQTNKSSSSAYQDAEYVINIERQGCFMRRSPTGHVLEDIALCERLLLSQQPTDTPPIQDTMFEDDCIEDFHQALRNRSETRILVDLHPLLMPCAEKQHIKKRGKNQKFLEDIIDCFNDPWNQAICGPRPQPDDARGLKESTFS</sequence>
<proteinExistence type="predicted"/>
<dbReference type="STRING" id="1441469.A0A225AHY1"/>
<feature type="domain" description="DUF7924" evidence="2">
    <location>
        <begin position="190"/>
        <end position="266"/>
    </location>
</feature>
<dbReference type="EMBL" id="LFMY01000013">
    <property type="protein sequence ID" value="OKL56698.1"/>
    <property type="molecule type" value="Genomic_DNA"/>
</dbReference>
<dbReference type="Proteomes" id="UP000214365">
    <property type="component" value="Unassembled WGS sequence"/>
</dbReference>
<evidence type="ECO:0000313" key="4">
    <source>
        <dbReference type="Proteomes" id="UP000214365"/>
    </source>
</evidence>
<organism evidence="3 4">
    <name type="scientific">Talaromyces atroroseus</name>
    <dbReference type="NCBI Taxonomy" id="1441469"/>
    <lineage>
        <taxon>Eukaryota</taxon>
        <taxon>Fungi</taxon>
        <taxon>Dikarya</taxon>
        <taxon>Ascomycota</taxon>
        <taxon>Pezizomycotina</taxon>
        <taxon>Eurotiomycetes</taxon>
        <taxon>Eurotiomycetidae</taxon>
        <taxon>Eurotiales</taxon>
        <taxon>Trichocomaceae</taxon>
        <taxon>Talaromyces</taxon>
        <taxon>Talaromyces sect. Trachyspermi</taxon>
    </lineage>
</organism>
<dbReference type="Pfam" id="PF25545">
    <property type="entry name" value="DUF7924"/>
    <property type="match status" value="1"/>
</dbReference>
<comment type="caution">
    <text evidence="3">The sequence shown here is derived from an EMBL/GenBank/DDBJ whole genome shotgun (WGS) entry which is preliminary data.</text>
</comment>
<dbReference type="GeneID" id="31007766"/>
<dbReference type="InterPro" id="IPR057684">
    <property type="entry name" value="DUF7924"/>
</dbReference>